<evidence type="ECO:0000313" key="2">
    <source>
        <dbReference type="EMBL" id="SVD76159.1"/>
    </source>
</evidence>
<gene>
    <name evidence="2" type="ORF">METZ01_LOCUS429013</name>
</gene>
<reference evidence="2" key="1">
    <citation type="submission" date="2018-05" db="EMBL/GenBank/DDBJ databases">
        <authorList>
            <person name="Lanie J.A."/>
            <person name="Ng W.-L."/>
            <person name="Kazmierczak K.M."/>
            <person name="Andrzejewski T.M."/>
            <person name="Davidsen T.M."/>
            <person name="Wayne K.J."/>
            <person name="Tettelin H."/>
            <person name="Glass J.I."/>
            <person name="Rusch D."/>
            <person name="Podicherti R."/>
            <person name="Tsui H.-C.T."/>
            <person name="Winkler M.E."/>
        </authorList>
    </citation>
    <scope>NUCLEOTIDE SEQUENCE</scope>
</reference>
<sequence>MDSFEINKIIACILIVALVFIGLANFSEILYEVEKPAVAHYQIEGVEDPTILSSETH</sequence>
<organism evidence="2">
    <name type="scientific">marine metagenome</name>
    <dbReference type="NCBI Taxonomy" id="408172"/>
    <lineage>
        <taxon>unclassified sequences</taxon>
        <taxon>metagenomes</taxon>
        <taxon>ecological metagenomes</taxon>
    </lineage>
</organism>
<feature type="transmembrane region" description="Helical" evidence="1">
    <location>
        <begin position="6"/>
        <end position="26"/>
    </location>
</feature>
<protein>
    <submittedName>
        <fullName evidence="2">Uncharacterized protein</fullName>
    </submittedName>
</protein>
<dbReference type="EMBL" id="UINC01171541">
    <property type="protein sequence ID" value="SVD76159.1"/>
    <property type="molecule type" value="Genomic_DNA"/>
</dbReference>
<name>A0A382XZC7_9ZZZZ</name>
<keyword evidence="1" id="KW-0472">Membrane</keyword>
<accession>A0A382XZC7</accession>
<proteinExistence type="predicted"/>
<keyword evidence="1" id="KW-0812">Transmembrane</keyword>
<dbReference type="AlphaFoldDB" id="A0A382XZC7"/>
<keyword evidence="1" id="KW-1133">Transmembrane helix</keyword>
<evidence type="ECO:0000256" key="1">
    <source>
        <dbReference type="SAM" id="Phobius"/>
    </source>
</evidence>
<feature type="non-terminal residue" evidence="2">
    <location>
        <position position="57"/>
    </location>
</feature>